<reference evidence="1 2" key="1">
    <citation type="journal article" date="2023" name="Microorganisms">
        <title>Isolation and Genomic Characteristics of Cat-Borne Campylobacter felis sp. nov. and Sheep-Borne Campylobacter ovis sp. nov.</title>
        <authorList>
            <person name="Wang H."/>
            <person name="Li Y."/>
            <person name="Gu Y."/>
            <person name="Zhou G."/>
            <person name="Chen X."/>
            <person name="Zhang X."/>
            <person name="Shao Z."/>
            <person name="Zhang J."/>
            <person name="Zhang M."/>
        </authorList>
    </citation>
    <scope>NUCLEOTIDE SEQUENCE [LARGE SCALE GENOMIC DNA]</scope>
    <source>
        <strain evidence="1 2">XJK30-2</strain>
    </source>
</reference>
<comment type="caution">
    <text evidence="1">The sequence shown here is derived from an EMBL/GenBank/DDBJ whole genome shotgun (WGS) entry which is preliminary data.</text>
</comment>
<evidence type="ECO:0000313" key="2">
    <source>
        <dbReference type="Proteomes" id="UP001173802"/>
    </source>
</evidence>
<organism evidence="1 2">
    <name type="scientific">Helicobacter zhangjianzhongii</name>
    <dbReference type="NCBI Taxonomy" id="2974574"/>
    <lineage>
        <taxon>Bacteria</taxon>
        <taxon>Pseudomonadati</taxon>
        <taxon>Campylobacterota</taxon>
        <taxon>Epsilonproteobacteria</taxon>
        <taxon>Campylobacterales</taxon>
        <taxon>Helicobacteraceae</taxon>
        <taxon>Helicobacter</taxon>
    </lineage>
</organism>
<name>A0ACC6FRA1_9HELI</name>
<keyword evidence="2" id="KW-1185">Reference proteome</keyword>
<gene>
    <name evidence="1" type="ORF">NYG90_03745</name>
</gene>
<sequence length="395" mass="42945">MMISKSKGASGSRASKEIAQTRGISVEILCESGQEIGLGHLYRCIKLARILAQIPEVAHIALHNRGDFTPEFGRIVPSDLGARIHFFTHEWFCEDTLSSVLREKKPKESVLAIVDSYMATREVYAHIKRQASALICLDDTLRDVYPPQSYILNPTPEASTYFAPKPYHLWCGEEFAIVPQYAQIKPQISHASIPLTKHIFVNFGGVDSGDLTQAFLQGLRDCLGARVGSVHFHIVLGGGYAHTLCPSLVAELSEAITIYRDLSPDAFLSLAQACDCAISAGGGSMLELLTLQIPSIILESAPNQRAQIAHFADKGAIIKALSPKDALYQLAKEFGIDFLSICSNAKVAGAKVDSKRLQELKTALAGLRLGSALPQALRHLAQLLHTTSHAPTKPK</sequence>
<proteinExistence type="predicted"/>
<dbReference type="Proteomes" id="UP001173802">
    <property type="component" value="Unassembled WGS sequence"/>
</dbReference>
<evidence type="ECO:0000313" key="1">
    <source>
        <dbReference type="EMBL" id="MDL0081799.1"/>
    </source>
</evidence>
<accession>A0ACC6FRA1</accession>
<protein>
    <submittedName>
        <fullName evidence="1">Uncharacterized protein</fullName>
    </submittedName>
</protein>
<dbReference type="EMBL" id="JANURN010000003">
    <property type="protein sequence ID" value="MDL0081799.1"/>
    <property type="molecule type" value="Genomic_DNA"/>
</dbReference>